<sequence>MKTIRSFETVQEMRWIDVHWHCVAFNRDVDLEGKEDELRSRILSERLVARACGQLMKKQRSERSTTRARRYWNL</sequence>
<name>A0A1I7S9J5_BURXY</name>
<evidence type="ECO:0000313" key="1">
    <source>
        <dbReference type="EMBL" id="CAD5222784.1"/>
    </source>
</evidence>
<evidence type="ECO:0000313" key="3">
    <source>
        <dbReference type="Proteomes" id="UP000095284"/>
    </source>
</evidence>
<dbReference type="EMBL" id="CAJFDI010000003">
    <property type="protein sequence ID" value="CAD5222784.1"/>
    <property type="molecule type" value="Genomic_DNA"/>
</dbReference>
<evidence type="ECO:0000313" key="2">
    <source>
        <dbReference type="EMBL" id="CAG9111167.1"/>
    </source>
</evidence>
<accession>A0A1I7S9J5</accession>
<gene>
    <name evidence="1" type="ORF">BXYJ_LOCUS7652</name>
</gene>
<protein>
    <submittedName>
        <fullName evidence="1">(pine wood nematode) hypothetical protein</fullName>
    </submittedName>
</protein>
<proteinExistence type="predicted"/>
<reference evidence="2" key="2">
    <citation type="submission" date="2020-08" db="EMBL/GenBank/DDBJ databases">
        <authorList>
            <person name="Kikuchi T."/>
        </authorList>
    </citation>
    <scope>NUCLEOTIDE SEQUENCE</scope>
    <source>
        <strain evidence="1">Ka4C1</strain>
    </source>
</reference>
<keyword evidence="4" id="KW-1185">Reference proteome</keyword>
<organism evidence="3 5">
    <name type="scientific">Bursaphelenchus xylophilus</name>
    <name type="common">Pinewood nematode worm</name>
    <name type="synonym">Aphelenchoides xylophilus</name>
    <dbReference type="NCBI Taxonomy" id="6326"/>
    <lineage>
        <taxon>Eukaryota</taxon>
        <taxon>Metazoa</taxon>
        <taxon>Ecdysozoa</taxon>
        <taxon>Nematoda</taxon>
        <taxon>Chromadorea</taxon>
        <taxon>Rhabditida</taxon>
        <taxon>Tylenchina</taxon>
        <taxon>Tylenchomorpha</taxon>
        <taxon>Aphelenchoidea</taxon>
        <taxon>Aphelenchoididae</taxon>
        <taxon>Bursaphelenchus</taxon>
    </lineage>
</organism>
<evidence type="ECO:0000313" key="5">
    <source>
        <dbReference type="WBParaSite" id="BXY_0969200.1"/>
    </source>
</evidence>
<dbReference type="Proteomes" id="UP000095284">
    <property type="component" value="Unplaced"/>
</dbReference>
<dbReference type="Proteomes" id="UP000582659">
    <property type="component" value="Unassembled WGS sequence"/>
</dbReference>
<dbReference type="AlphaFoldDB" id="A0A1I7S9J5"/>
<dbReference type="WBParaSite" id="BXY_0969200.1">
    <property type="protein sequence ID" value="BXY_0969200.1"/>
    <property type="gene ID" value="BXY_0969200"/>
</dbReference>
<dbReference type="Proteomes" id="UP000659654">
    <property type="component" value="Unassembled WGS sequence"/>
</dbReference>
<dbReference type="EMBL" id="CAJFCV020000003">
    <property type="protein sequence ID" value="CAG9111167.1"/>
    <property type="molecule type" value="Genomic_DNA"/>
</dbReference>
<reference evidence="5" key="1">
    <citation type="submission" date="2016-11" db="UniProtKB">
        <authorList>
            <consortium name="WormBaseParasite"/>
        </authorList>
    </citation>
    <scope>IDENTIFICATION</scope>
</reference>
<evidence type="ECO:0000313" key="4">
    <source>
        <dbReference type="Proteomes" id="UP000659654"/>
    </source>
</evidence>